<keyword evidence="3" id="KW-0862">Zinc</keyword>
<feature type="compositionally biased region" description="Pro residues" evidence="5">
    <location>
        <begin position="13"/>
        <end position="25"/>
    </location>
</feature>
<evidence type="ECO:0000256" key="2">
    <source>
        <dbReference type="ARBA" id="ARBA00022771"/>
    </source>
</evidence>
<organism evidence="7 8">
    <name type="scientific">Pelagomonas calceolata</name>
    <dbReference type="NCBI Taxonomy" id="35677"/>
    <lineage>
        <taxon>Eukaryota</taxon>
        <taxon>Sar</taxon>
        <taxon>Stramenopiles</taxon>
        <taxon>Ochrophyta</taxon>
        <taxon>Pelagophyceae</taxon>
        <taxon>Pelagomonadales</taxon>
        <taxon>Pelagomonadaceae</taxon>
        <taxon>Pelagomonas</taxon>
    </lineage>
</organism>
<reference evidence="7" key="1">
    <citation type="submission" date="2021-11" db="EMBL/GenBank/DDBJ databases">
        <authorList>
            <consortium name="Genoscope - CEA"/>
            <person name="William W."/>
        </authorList>
    </citation>
    <scope>NUCLEOTIDE SEQUENCE</scope>
</reference>
<feature type="region of interest" description="Disordered" evidence="5">
    <location>
        <begin position="1"/>
        <end position="55"/>
    </location>
</feature>
<comment type="caution">
    <text evidence="7">The sequence shown here is derived from an EMBL/GenBank/DDBJ whole genome shotgun (WGS) entry which is preliminary data.</text>
</comment>
<evidence type="ECO:0000256" key="1">
    <source>
        <dbReference type="ARBA" id="ARBA00022723"/>
    </source>
</evidence>
<dbReference type="Pfam" id="PF01753">
    <property type="entry name" value="zf-MYND"/>
    <property type="match status" value="1"/>
</dbReference>
<dbReference type="EMBL" id="CAKKNE010000006">
    <property type="protein sequence ID" value="CAH0380071.1"/>
    <property type="molecule type" value="Genomic_DNA"/>
</dbReference>
<keyword evidence="8" id="KW-1185">Reference proteome</keyword>
<accession>A0A8J2X7J7</accession>
<dbReference type="Gene3D" id="6.10.140.2220">
    <property type="match status" value="1"/>
</dbReference>
<evidence type="ECO:0000259" key="6">
    <source>
        <dbReference type="PROSITE" id="PS50865"/>
    </source>
</evidence>
<evidence type="ECO:0000313" key="7">
    <source>
        <dbReference type="EMBL" id="CAH0380071.1"/>
    </source>
</evidence>
<protein>
    <recommendedName>
        <fullName evidence="6">MYND-type domain-containing protein</fullName>
    </recommendedName>
</protein>
<evidence type="ECO:0000256" key="3">
    <source>
        <dbReference type="ARBA" id="ARBA00022833"/>
    </source>
</evidence>
<dbReference type="OrthoDB" id="432970at2759"/>
<sequence>MNNWTARAAPAANTPPPPPSVPPPQSNSGRNSPATLPPQSSSGRNSPATLPPPDDAAVAVARVASEFRALERLRDAGYGGAIVAEKVKEIRLAVARLPEAVRGRVVALVEDRAEEMELRSQILRKEADLAWRKAELAALKERARRATAARAERGRVCDSCGQRPEDKPLERCDGCGGPRYCGDACRKAHWLAGHRDECAAGVAFIT</sequence>
<keyword evidence="1" id="KW-0479">Metal-binding</keyword>
<feature type="compositionally biased region" description="Low complexity" evidence="5">
    <location>
        <begin position="1"/>
        <end position="12"/>
    </location>
</feature>
<proteinExistence type="predicted"/>
<name>A0A8J2X7J7_9STRA</name>
<dbReference type="SUPFAM" id="SSF144232">
    <property type="entry name" value="HIT/MYND zinc finger-like"/>
    <property type="match status" value="1"/>
</dbReference>
<feature type="domain" description="MYND-type" evidence="6">
    <location>
        <begin position="157"/>
        <end position="198"/>
    </location>
</feature>
<dbReference type="PROSITE" id="PS50865">
    <property type="entry name" value="ZF_MYND_2"/>
    <property type="match status" value="1"/>
</dbReference>
<evidence type="ECO:0000256" key="4">
    <source>
        <dbReference type="PROSITE-ProRule" id="PRU00134"/>
    </source>
</evidence>
<dbReference type="Proteomes" id="UP000789595">
    <property type="component" value="Unassembled WGS sequence"/>
</dbReference>
<evidence type="ECO:0000313" key="8">
    <source>
        <dbReference type="Proteomes" id="UP000789595"/>
    </source>
</evidence>
<dbReference type="GO" id="GO:0008270">
    <property type="term" value="F:zinc ion binding"/>
    <property type="evidence" value="ECO:0007669"/>
    <property type="project" value="UniProtKB-KW"/>
</dbReference>
<feature type="compositionally biased region" description="Polar residues" evidence="5">
    <location>
        <begin position="26"/>
        <end position="48"/>
    </location>
</feature>
<gene>
    <name evidence="7" type="ORF">PECAL_6P17080</name>
</gene>
<dbReference type="InterPro" id="IPR002893">
    <property type="entry name" value="Znf_MYND"/>
</dbReference>
<dbReference type="AlphaFoldDB" id="A0A8J2X7J7"/>
<evidence type="ECO:0000256" key="5">
    <source>
        <dbReference type="SAM" id="MobiDB-lite"/>
    </source>
</evidence>
<dbReference type="PROSITE" id="PS01360">
    <property type="entry name" value="ZF_MYND_1"/>
    <property type="match status" value="1"/>
</dbReference>
<keyword evidence="2 4" id="KW-0863">Zinc-finger</keyword>